<reference evidence="5 6" key="1">
    <citation type="journal article" date="2018" name="Int. J. Syst. Evol. Microbiol.">
        <title>Methylomusa anaerophila gen. nov., sp. nov., an anaerobic methanol-utilizing bacterium isolated from a microbial fuel cell.</title>
        <authorList>
            <person name="Amano N."/>
            <person name="Yamamuro A."/>
            <person name="Miyahara M."/>
            <person name="Kouzuma A."/>
            <person name="Abe T."/>
            <person name="Watanabe K."/>
        </authorList>
    </citation>
    <scope>NUCLEOTIDE SEQUENCE [LARGE SCALE GENOMIC DNA]</scope>
    <source>
        <strain evidence="5 6">MMFC1</strain>
    </source>
</reference>
<sequence>MVDEGLVRQKLALLAEYLQDLREVEGVTTEEFVCDKRLRRYIERTLQVAVEACVDIASHWIADQGWREPASYRDIFVVLAENGVLSTEQAGVYQKMAQFRNILVHDYAKIEPEILLGILRRNLSDLEEFLKRIASLLHGGNWQ</sequence>
<organism evidence="5 6">
    <name type="scientific">Methylomusa anaerophila</name>
    <dbReference type="NCBI Taxonomy" id="1930071"/>
    <lineage>
        <taxon>Bacteria</taxon>
        <taxon>Bacillati</taxon>
        <taxon>Bacillota</taxon>
        <taxon>Negativicutes</taxon>
        <taxon>Selenomonadales</taxon>
        <taxon>Sporomusaceae</taxon>
        <taxon>Methylomusa</taxon>
    </lineage>
</organism>
<accession>A0A348AR32</accession>
<dbReference type="OrthoDB" id="9796612at2"/>
<dbReference type="GO" id="GO:0004540">
    <property type="term" value="F:RNA nuclease activity"/>
    <property type="evidence" value="ECO:0007669"/>
    <property type="project" value="InterPro"/>
</dbReference>
<comment type="similarity">
    <text evidence="4">Belongs to the HepT RNase toxin family.</text>
</comment>
<evidence type="ECO:0000256" key="2">
    <source>
        <dbReference type="ARBA" id="ARBA00022722"/>
    </source>
</evidence>
<dbReference type="InterPro" id="IPR037038">
    <property type="entry name" value="HepT-like_sf"/>
</dbReference>
<protein>
    <recommendedName>
        <fullName evidence="7">Nucleotidyltransferase substrate binding protein like protein</fullName>
    </recommendedName>
</protein>
<name>A0A348AR32_9FIRM</name>
<dbReference type="KEGG" id="mana:MAMMFC1_04248"/>
<evidence type="ECO:0000313" key="5">
    <source>
        <dbReference type="EMBL" id="BBB93530.1"/>
    </source>
</evidence>
<gene>
    <name evidence="5" type="ORF">MAMMFC1_04248</name>
</gene>
<evidence type="ECO:0008006" key="7">
    <source>
        <dbReference type="Google" id="ProtNLM"/>
    </source>
</evidence>
<evidence type="ECO:0000256" key="3">
    <source>
        <dbReference type="ARBA" id="ARBA00022801"/>
    </source>
</evidence>
<dbReference type="EMBL" id="AP018449">
    <property type="protein sequence ID" value="BBB93530.1"/>
    <property type="molecule type" value="Genomic_DNA"/>
</dbReference>
<evidence type="ECO:0000313" key="6">
    <source>
        <dbReference type="Proteomes" id="UP000276437"/>
    </source>
</evidence>
<dbReference type="PANTHER" id="PTHR33397">
    <property type="entry name" value="UPF0331 PROTEIN YUTE"/>
    <property type="match status" value="1"/>
</dbReference>
<dbReference type="InterPro" id="IPR008201">
    <property type="entry name" value="HepT-like"/>
</dbReference>
<evidence type="ECO:0000256" key="4">
    <source>
        <dbReference type="ARBA" id="ARBA00024207"/>
    </source>
</evidence>
<dbReference type="InterPro" id="IPR052379">
    <property type="entry name" value="Type_VII_TA_RNase"/>
</dbReference>
<dbReference type="NCBIfam" id="NF047751">
    <property type="entry name" value="HepT_toxin"/>
    <property type="match status" value="1"/>
</dbReference>
<proteinExistence type="inferred from homology"/>
<dbReference type="RefSeq" id="WP_126310338.1">
    <property type="nucleotide sequence ID" value="NZ_AP018449.1"/>
</dbReference>
<dbReference type="AlphaFoldDB" id="A0A348AR32"/>
<dbReference type="PANTHER" id="PTHR33397:SF5">
    <property type="entry name" value="RNASE YUTE-RELATED"/>
    <property type="match status" value="1"/>
</dbReference>
<keyword evidence="1" id="KW-1277">Toxin-antitoxin system</keyword>
<dbReference type="Proteomes" id="UP000276437">
    <property type="component" value="Chromosome"/>
</dbReference>
<keyword evidence="6" id="KW-1185">Reference proteome</keyword>
<evidence type="ECO:0000256" key="1">
    <source>
        <dbReference type="ARBA" id="ARBA00022649"/>
    </source>
</evidence>
<dbReference type="GO" id="GO:0016787">
    <property type="term" value="F:hydrolase activity"/>
    <property type="evidence" value="ECO:0007669"/>
    <property type="project" value="UniProtKB-KW"/>
</dbReference>
<dbReference type="Pfam" id="PF01934">
    <property type="entry name" value="HepT-like"/>
    <property type="match status" value="1"/>
</dbReference>
<keyword evidence="3" id="KW-0378">Hydrolase</keyword>
<dbReference type="Gene3D" id="1.20.120.580">
    <property type="entry name" value="bsu32300-like"/>
    <property type="match status" value="1"/>
</dbReference>
<keyword evidence="2" id="KW-0540">Nuclease</keyword>
<dbReference type="GO" id="GO:0110001">
    <property type="term" value="C:toxin-antitoxin complex"/>
    <property type="evidence" value="ECO:0007669"/>
    <property type="project" value="InterPro"/>
</dbReference>
<dbReference type="SUPFAM" id="SSF81593">
    <property type="entry name" value="Nucleotidyltransferase substrate binding subunit/domain"/>
    <property type="match status" value="1"/>
</dbReference>